<dbReference type="Proteomes" id="UP001165366">
    <property type="component" value="Unassembled WGS sequence"/>
</dbReference>
<reference evidence="2" key="2">
    <citation type="submission" date="2024-05" db="EMBL/GenBank/DDBJ databases">
        <title>Rhodohalobacter halophilus gen. nov., sp. nov., a moderately halophilic member of the family Balneolaceae.</title>
        <authorList>
            <person name="Xia J."/>
        </authorList>
    </citation>
    <scope>NUCLEOTIDE SEQUENCE</scope>
    <source>
        <strain evidence="2">WB101</strain>
    </source>
</reference>
<organism evidence="2 3">
    <name type="scientific">Rhodohalobacter sulfatireducens</name>
    <dbReference type="NCBI Taxonomy" id="2911366"/>
    <lineage>
        <taxon>Bacteria</taxon>
        <taxon>Pseudomonadati</taxon>
        <taxon>Balneolota</taxon>
        <taxon>Balneolia</taxon>
        <taxon>Balneolales</taxon>
        <taxon>Balneolaceae</taxon>
        <taxon>Rhodohalobacter</taxon>
    </lineage>
</organism>
<name>A0ABS9KGB9_9BACT</name>
<gene>
    <name evidence="2" type="ORF">L6773_15030</name>
</gene>
<reference evidence="2" key="1">
    <citation type="submission" date="2022-01" db="EMBL/GenBank/DDBJ databases">
        <authorList>
            <person name="Wang Y."/>
        </authorList>
    </citation>
    <scope>NUCLEOTIDE SEQUENCE</scope>
    <source>
        <strain evidence="2">WB101</strain>
    </source>
</reference>
<keyword evidence="1" id="KW-1133">Transmembrane helix</keyword>
<dbReference type="EMBL" id="JAKLWS010000022">
    <property type="protein sequence ID" value="MCG2589893.1"/>
    <property type="molecule type" value="Genomic_DNA"/>
</dbReference>
<evidence type="ECO:0000256" key="1">
    <source>
        <dbReference type="SAM" id="Phobius"/>
    </source>
</evidence>
<evidence type="ECO:0000313" key="3">
    <source>
        <dbReference type="Proteomes" id="UP001165366"/>
    </source>
</evidence>
<keyword evidence="1" id="KW-0472">Membrane</keyword>
<feature type="transmembrane region" description="Helical" evidence="1">
    <location>
        <begin position="50"/>
        <end position="68"/>
    </location>
</feature>
<keyword evidence="3" id="KW-1185">Reference proteome</keyword>
<evidence type="ECO:0000313" key="2">
    <source>
        <dbReference type="EMBL" id="MCG2589893.1"/>
    </source>
</evidence>
<feature type="transmembrane region" description="Helical" evidence="1">
    <location>
        <begin position="6"/>
        <end position="29"/>
    </location>
</feature>
<keyword evidence="1" id="KW-0812">Transmembrane</keyword>
<accession>A0ABS9KGB9</accession>
<dbReference type="RefSeq" id="WP_237855251.1">
    <property type="nucleotide sequence ID" value="NZ_JAKLWS010000022.1"/>
</dbReference>
<protein>
    <submittedName>
        <fullName evidence="2">Uncharacterized protein</fullName>
    </submittedName>
</protein>
<comment type="caution">
    <text evidence="2">The sequence shown here is derived from an EMBL/GenBank/DDBJ whole genome shotgun (WGS) entry which is preliminary data.</text>
</comment>
<proteinExistence type="predicted"/>
<sequence length="71" mass="8179">MPLNFITSQFIVWGAVALVGVPAAVLLFDKRNTEKRIRIQWTPGMSSSEWLSKLVVVVIVYELLYFRFGYL</sequence>